<accession>A0A6N7IM43</accession>
<evidence type="ECO:0000313" key="11">
    <source>
        <dbReference type="Proteomes" id="UP000441717"/>
    </source>
</evidence>
<dbReference type="PANTHER" id="PTHR30038">
    <property type="entry name" value="ALDEHYDE FERREDOXIN OXIDOREDUCTASE"/>
    <property type="match status" value="1"/>
</dbReference>
<evidence type="ECO:0000256" key="2">
    <source>
        <dbReference type="ARBA" id="ARBA00011032"/>
    </source>
</evidence>
<evidence type="ECO:0000256" key="5">
    <source>
        <dbReference type="ARBA" id="ARBA00023002"/>
    </source>
</evidence>
<evidence type="ECO:0000313" key="10">
    <source>
        <dbReference type="EMBL" id="MQL50743.1"/>
    </source>
</evidence>
<comment type="caution">
    <text evidence="10">The sequence shown here is derived from an EMBL/GenBank/DDBJ whole genome shotgun (WGS) entry which is preliminary data.</text>
</comment>
<dbReference type="Gene3D" id="1.10.599.10">
    <property type="entry name" value="Aldehyde Ferredoxin Oxidoreductase Protein, subunit A, domain 3"/>
    <property type="match status" value="1"/>
</dbReference>
<proteinExistence type="inferred from homology"/>
<dbReference type="InterPro" id="IPR013985">
    <property type="entry name" value="Ald_Fedxn_OxRdtase_dom3"/>
</dbReference>
<dbReference type="InterPro" id="IPR001203">
    <property type="entry name" value="OxRdtase_Ald_Fedxn_C"/>
</dbReference>
<dbReference type="Proteomes" id="UP000441717">
    <property type="component" value="Unassembled WGS sequence"/>
</dbReference>
<dbReference type="AlphaFoldDB" id="A0A6N7IM43"/>
<dbReference type="SUPFAM" id="SSF56228">
    <property type="entry name" value="Aldehyde ferredoxin oxidoreductase, N-terminal domain"/>
    <property type="match status" value="1"/>
</dbReference>
<reference evidence="10 11" key="1">
    <citation type="submission" date="2019-10" db="EMBL/GenBank/DDBJ databases">
        <title>Comparative genomics of sulfur disproportionating microorganisms.</title>
        <authorList>
            <person name="Ward L.M."/>
            <person name="Bertran E."/>
            <person name="Johnston D."/>
        </authorList>
    </citation>
    <scope>NUCLEOTIDE SEQUENCE [LARGE SCALE GENOMIC DNA]</scope>
    <source>
        <strain evidence="10 11">DSM 14055</strain>
    </source>
</reference>
<comment type="similarity">
    <text evidence="2">Belongs to the AOR/FOR family.</text>
</comment>
<comment type="cofactor">
    <cofactor evidence="8">
        <name>tungstopterin</name>
        <dbReference type="ChEBI" id="CHEBI:30402"/>
    </cofactor>
</comment>
<dbReference type="PANTHER" id="PTHR30038:SF0">
    <property type="entry name" value="TUNGSTEN-CONTAINING ALDEHYDE FERREDOXIN OXIDOREDUCTASE"/>
    <property type="match status" value="1"/>
</dbReference>
<keyword evidence="7" id="KW-0411">Iron-sulfur</keyword>
<dbReference type="InterPro" id="IPR013984">
    <property type="entry name" value="Ald_Fedxn_OxRdtase_dom2"/>
</dbReference>
<evidence type="ECO:0000256" key="6">
    <source>
        <dbReference type="ARBA" id="ARBA00023004"/>
    </source>
</evidence>
<evidence type="ECO:0000256" key="4">
    <source>
        <dbReference type="ARBA" id="ARBA00022723"/>
    </source>
</evidence>
<name>A0A6N7IM43_9FIRM</name>
<keyword evidence="3" id="KW-0004">4Fe-4S</keyword>
<keyword evidence="6" id="KW-0408">Iron</keyword>
<dbReference type="InterPro" id="IPR013983">
    <property type="entry name" value="Ald_Fedxn_OxRdtase_N"/>
</dbReference>
<keyword evidence="11" id="KW-1185">Reference proteome</keyword>
<dbReference type="InterPro" id="IPR051919">
    <property type="entry name" value="W-dependent_AOR"/>
</dbReference>
<gene>
    <name evidence="10" type="ORF">GFC01_00295</name>
</gene>
<dbReference type="Pfam" id="PF02730">
    <property type="entry name" value="AFOR_N"/>
    <property type="match status" value="1"/>
</dbReference>
<dbReference type="GO" id="GO:0016625">
    <property type="term" value="F:oxidoreductase activity, acting on the aldehyde or oxo group of donors, iron-sulfur protein as acceptor"/>
    <property type="evidence" value="ECO:0007669"/>
    <property type="project" value="InterPro"/>
</dbReference>
<dbReference type="RefSeq" id="WP_341473660.1">
    <property type="nucleotide sequence ID" value="NZ_WHYR01000001.1"/>
</dbReference>
<evidence type="ECO:0000259" key="9">
    <source>
        <dbReference type="SMART" id="SM00790"/>
    </source>
</evidence>
<evidence type="ECO:0000256" key="7">
    <source>
        <dbReference type="ARBA" id="ARBA00023014"/>
    </source>
</evidence>
<evidence type="ECO:0000256" key="3">
    <source>
        <dbReference type="ARBA" id="ARBA00022485"/>
    </source>
</evidence>
<dbReference type="SMART" id="SM00790">
    <property type="entry name" value="AFOR_N"/>
    <property type="match status" value="1"/>
</dbReference>
<dbReference type="EMBL" id="WHYR01000001">
    <property type="protein sequence ID" value="MQL50743.1"/>
    <property type="molecule type" value="Genomic_DNA"/>
</dbReference>
<dbReference type="Gene3D" id="3.60.9.10">
    <property type="entry name" value="Aldehyde ferredoxin oxidoreductase, N-terminal domain"/>
    <property type="match status" value="1"/>
</dbReference>
<keyword evidence="5" id="KW-0560">Oxidoreductase</keyword>
<protein>
    <submittedName>
        <fullName evidence="10">Aldehyde ferredoxin oxidoreductase</fullName>
    </submittedName>
</protein>
<evidence type="ECO:0000256" key="1">
    <source>
        <dbReference type="ARBA" id="ARBA00001966"/>
    </source>
</evidence>
<dbReference type="GO" id="GO:0009055">
    <property type="term" value="F:electron transfer activity"/>
    <property type="evidence" value="ECO:0007669"/>
    <property type="project" value="InterPro"/>
</dbReference>
<comment type="cofactor">
    <cofactor evidence="1">
        <name>[4Fe-4S] cluster</name>
        <dbReference type="ChEBI" id="CHEBI:49883"/>
    </cofactor>
</comment>
<dbReference type="Gene3D" id="1.10.569.10">
    <property type="entry name" value="Aldehyde Ferredoxin Oxidoreductase Protein, subunit A, domain 2"/>
    <property type="match status" value="1"/>
</dbReference>
<dbReference type="Pfam" id="PF01314">
    <property type="entry name" value="AFOR_C"/>
    <property type="match status" value="1"/>
</dbReference>
<dbReference type="InterPro" id="IPR036503">
    <property type="entry name" value="Ald_Fedxn_OxRdtase_N_sf"/>
</dbReference>
<keyword evidence="4" id="KW-0479">Metal-binding</keyword>
<sequence length="654" mass="71918">MYGYSGKILEIDLTTGRTKEWPVERQWAGEYLSGLGFNARFLFQEIGPGADPLGPENVLTFGVGVLVGTNVPTASRTEASALSPATGLFGTANSGNFWGSELKFAGFDGLVVRGKAPAPVYVWICDEKVSILPASHLWGRDAWETIRQIRRELGDRGIQVAAVGPAGENLVRFASIENGPFDAWARTGLGAVMGSKNLKAVAVRGRGPVRVARKKEFLAAVEDTRQAILSSPFYGSFSRFGTMLATLPYQEFGALPGRNYRYGAIEGWEQTRSRKVMHKYTSRGVACIACPIACAHWVDVQDGPYAGLKLKDMEVTPVIGFGAGCDVNNLPAIALLTETCQRLGMDMVSAAAVVAFAMELYENGLLAERDMGFPLPWGDEGAIISLLEMIARRRGVGDILAEGVKRAAGHFPGARQYTAEVKGLECFLLDPRARWSTWTLGYITNVRGGDHLRTRNPVENLRYNDNPAPYFTEKFGFPDEMYDRLDMPEQLKREIFDPATKDVNIPRMSKWAEDLISVYNALGMCIRPPVLHTVGPTLFARLYSSLTGIDVTPEEIIRAGERIWNVQKLFNLRHGEGPADSDYPARFYDQPVAAGPAAGRRLDRARVREVRREYYLARGWDKDTGVPGAEKLAELNLLEMGAGVYCSGGSHEDQ</sequence>
<dbReference type="SUPFAM" id="SSF48310">
    <property type="entry name" value="Aldehyde ferredoxin oxidoreductase, C-terminal domains"/>
    <property type="match status" value="1"/>
</dbReference>
<dbReference type="GO" id="GO:0046872">
    <property type="term" value="F:metal ion binding"/>
    <property type="evidence" value="ECO:0007669"/>
    <property type="project" value="UniProtKB-KW"/>
</dbReference>
<dbReference type="InterPro" id="IPR036021">
    <property type="entry name" value="Tungsten_al_ferr_oxy-like_C"/>
</dbReference>
<dbReference type="GO" id="GO:0051539">
    <property type="term" value="F:4 iron, 4 sulfur cluster binding"/>
    <property type="evidence" value="ECO:0007669"/>
    <property type="project" value="UniProtKB-KW"/>
</dbReference>
<feature type="domain" description="Aldehyde ferredoxin oxidoreductase N-terminal" evidence="9">
    <location>
        <begin position="4"/>
        <end position="207"/>
    </location>
</feature>
<evidence type="ECO:0000256" key="8">
    <source>
        <dbReference type="ARBA" id="ARBA00049934"/>
    </source>
</evidence>
<organism evidence="10 11">
    <name type="scientific">Desulfofundulus thermobenzoicus</name>
    <dbReference type="NCBI Taxonomy" id="29376"/>
    <lineage>
        <taxon>Bacteria</taxon>
        <taxon>Bacillati</taxon>
        <taxon>Bacillota</taxon>
        <taxon>Clostridia</taxon>
        <taxon>Eubacteriales</taxon>
        <taxon>Peptococcaceae</taxon>
        <taxon>Desulfofundulus</taxon>
    </lineage>
</organism>